<evidence type="ECO:0000313" key="3">
    <source>
        <dbReference type="Proteomes" id="UP001275084"/>
    </source>
</evidence>
<sequence>MESSIKRLKSVRRPKAVAPEEIPAIMGPDGRLAPPQMVLNRRESILVDPSDPAAAVASMAVEVVVGMVRRAKSTRDTRRVKRANSTAGIPNVPVPKLQRPRSLDLPSHPKLESPAPEQLQRSNTTSLKPRPSLLRRLTGRRKKPVSTPELVQEEIPNPRPRTPTDKHFSYRPKHAAADFTDIAASLQLQVPRDSQDGPANTVPRPSYEINAADVLHRSKSQHAVVLPTNAKPVAKGECVRCHSKRLVQRAQSSRIPTSHGLPKQDSIDTKPAGSFASNNPFATTEQTDFAATSGPLIDYEIIVTPEASSDVPVFIADATETDSNALGPRRGHIKQAPSWASYHEGDSDVDKVQEYRKSQLPPSMQPAVAAVQLSDRPVVDVDLALEKDQQVQKKDQVETPITPITPIVEPKLRRQRSVAQRIVDYIRPMSKRSVKNSVKTVF</sequence>
<organism evidence="2 3">
    <name type="scientific">Lasiosphaeria hispida</name>
    <dbReference type="NCBI Taxonomy" id="260671"/>
    <lineage>
        <taxon>Eukaryota</taxon>
        <taxon>Fungi</taxon>
        <taxon>Dikarya</taxon>
        <taxon>Ascomycota</taxon>
        <taxon>Pezizomycotina</taxon>
        <taxon>Sordariomycetes</taxon>
        <taxon>Sordariomycetidae</taxon>
        <taxon>Sordariales</taxon>
        <taxon>Lasiosphaeriaceae</taxon>
        <taxon>Lasiosphaeria</taxon>
    </lineage>
</organism>
<feature type="region of interest" description="Disordered" evidence="1">
    <location>
        <begin position="249"/>
        <end position="281"/>
    </location>
</feature>
<feature type="region of interest" description="Disordered" evidence="1">
    <location>
        <begin position="72"/>
        <end position="167"/>
    </location>
</feature>
<reference evidence="2" key="1">
    <citation type="journal article" date="2023" name="Mol. Phylogenet. Evol.">
        <title>Genome-scale phylogeny and comparative genomics of the fungal order Sordariales.</title>
        <authorList>
            <person name="Hensen N."/>
            <person name="Bonometti L."/>
            <person name="Westerberg I."/>
            <person name="Brannstrom I.O."/>
            <person name="Guillou S."/>
            <person name="Cros-Aarteil S."/>
            <person name="Calhoun S."/>
            <person name="Haridas S."/>
            <person name="Kuo A."/>
            <person name="Mondo S."/>
            <person name="Pangilinan J."/>
            <person name="Riley R."/>
            <person name="LaButti K."/>
            <person name="Andreopoulos B."/>
            <person name="Lipzen A."/>
            <person name="Chen C."/>
            <person name="Yan M."/>
            <person name="Daum C."/>
            <person name="Ng V."/>
            <person name="Clum A."/>
            <person name="Steindorff A."/>
            <person name="Ohm R.A."/>
            <person name="Martin F."/>
            <person name="Silar P."/>
            <person name="Natvig D.O."/>
            <person name="Lalanne C."/>
            <person name="Gautier V."/>
            <person name="Ament-Velasquez S.L."/>
            <person name="Kruys A."/>
            <person name="Hutchinson M.I."/>
            <person name="Powell A.J."/>
            <person name="Barry K."/>
            <person name="Miller A.N."/>
            <person name="Grigoriev I.V."/>
            <person name="Debuchy R."/>
            <person name="Gladieux P."/>
            <person name="Hiltunen Thoren M."/>
            <person name="Johannesson H."/>
        </authorList>
    </citation>
    <scope>NUCLEOTIDE SEQUENCE</scope>
    <source>
        <strain evidence="2">CBS 955.72</strain>
    </source>
</reference>
<protein>
    <submittedName>
        <fullName evidence="2">Uncharacterized protein</fullName>
    </submittedName>
</protein>
<evidence type="ECO:0000313" key="2">
    <source>
        <dbReference type="EMBL" id="KAK3341842.1"/>
    </source>
</evidence>
<keyword evidence="3" id="KW-1185">Reference proteome</keyword>
<dbReference type="AlphaFoldDB" id="A0AAJ0H7L2"/>
<gene>
    <name evidence="2" type="ORF">B0T25DRAFT_559443</name>
</gene>
<feature type="compositionally biased region" description="Low complexity" evidence="1">
    <location>
        <begin position="126"/>
        <end position="136"/>
    </location>
</feature>
<reference evidence="2" key="2">
    <citation type="submission" date="2023-06" db="EMBL/GenBank/DDBJ databases">
        <authorList>
            <consortium name="Lawrence Berkeley National Laboratory"/>
            <person name="Haridas S."/>
            <person name="Hensen N."/>
            <person name="Bonometti L."/>
            <person name="Westerberg I."/>
            <person name="Brannstrom I.O."/>
            <person name="Guillou S."/>
            <person name="Cros-Aarteil S."/>
            <person name="Calhoun S."/>
            <person name="Kuo A."/>
            <person name="Mondo S."/>
            <person name="Pangilinan J."/>
            <person name="Riley R."/>
            <person name="Labutti K."/>
            <person name="Andreopoulos B."/>
            <person name="Lipzen A."/>
            <person name="Chen C."/>
            <person name="Yanf M."/>
            <person name="Daum C."/>
            <person name="Ng V."/>
            <person name="Clum A."/>
            <person name="Steindorff A."/>
            <person name="Ohm R."/>
            <person name="Martin F."/>
            <person name="Silar P."/>
            <person name="Natvig D."/>
            <person name="Lalanne C."/>
            <person name="Gautier V."/>
            <person name="Ament-Velasquez S.L."/>
            <person name="Kruys A."/>
            <person name="Hutchinson M.I."/>
            <person name="Powell A.J."/>
            <person name="Barry K."/>
            <person name="Miller A.N."/>
            <person name="Grigoriev I.V."/>
            <person name="Debuchy R."/>
            <person name="Gladieux P."/>
            <person name="Thoren M.H."/>
            <person name="Johannesson H."/>
        </authorList>
    </citation>
    <scope>NUCLEOTIDE SEQUENCE</scope>
    <source>
        <strain evidence="2">CBS 955.72</strain>
    </source>
</reference>
<comment type="caution">
    <text evidence="2">The sequence shown here is derived from an EMBL/GenBank/DDBJ whole genome shotgun (WGS) entry which is preliminary data.</text>
</comment>
<proteinExistence type="predicted"/>
<name>A0AAJ0H7L2_9PEZI</name>
<dbReference type="EMBL" id="JAUIQD010000008">
    <property type="protein sequence ID" value="KAK3341842.1"/>
    <property type="molecule type" value="Genomic_DNA"/>
</dbReference>
<accession>A0AAJ0H7L2</accession>
<evidence type="ECO:0000256" key="1">
    <source>
        <dbReference type="SAM" id="MobiDB-lite"/>
    </source>
</evidence>
<dbReference type="Proteomes" id="UP001275084">
    <property type="component" value="Unassembled WGS sequence"/>
</dbReference>